<dbReference type="PROSITE" id="PS50102">
    <property type="entry name" value="RRM"/>
    <property type="match status" value="2"/>
</dbReference>
<dbReference type="OrthoDB" id="10067824at2759"/>
<dbReference type="Gene3D" id="6.10.250.1170">
    <property type="match status" value="1"/>
</dbReference>
<dbReference type="AlphaFoldDB" id="A0A8B7Y309"/>
<dbReference type="CDD" id="cd12332">
    <property type="entry name" value="RRM1_p54nrb_like"/>
    <property type="match status" value="1"/>
</dbReference>
<feature type="region of interest" description="Disordered" evidence="4">
    <location>
        <begin position="494"/>
        <end position="527"/>
    </location>
</feature>
<dbReference type="OMA" id="NRINDGV"/>
<dbReference type="InterPro" id="IPR000504">
    <property type="entry name" value="RRM_dom"/>
</dbReference>
<feature type="compositionally biased region" description="Basic and acidic residues" evidence="4">
    <location>
        <begin position="450"/>
        <end position="460"/>
    </location>
</feature>
<feature type="compositionally biased region" description="Polar residues" evidence="4">
    <location>
        <begin position="494"/>
        <end position="510"/>
    </location>
</feature>
<feature type="region of interest" description="Disordered" evidence="4">
    <location>
        <begin position="294"/>
        <end position="333"/>
    </location>
</feature>
<sequence>MNRGRNDRPYRGGQRSNYDNRKNTQQRPAMKKDQSGTSGLSSPSNARPTSAGGNPSRDAGQEPNVAKPSPKDMTKEHRAHTDTKQENKPLERSSSSMSSGDRDRRHHQRDHDRRDDSGQGQHAQDDEMMAETSSRKPEKKFTQRCRLFVGNLTPDTTEEDFKSLFAKYGEISEVFLNKTKGFGFIRLDTRYNAEAAKAELDGTTRKNRMLRVRFATHGAALKVKNIPSSVSNELLEQAFSQFGVVERAVVIVDDRGRPTSEGIVEFARKPGAQNALSRIKEGVFLLTSSPTPISVEPLEQRDEEDGLPEKNIPKNQAYHHERENPPRFASPGSFEFKWGNRWKALEETERLQREQLERQIQDNREKLDSEMEISRHEHQTMMMRQELLRRQEELNRHEETQREMQLRRQEQMRQRDEQRRREEALMKQQQQEELMRRQQQGSGLSLSQQEMRRRQQSEDAVRHANLRVGNESRQQQQQQQQLQLIPHVNEQQGIGSKTQLQQGLQMRGSSGHQGQMNQAGGMGGPGNQGLLANPNMQALQSLQGLAGGNSNVGRMGPGQGQPIQTRPSRFDQPPQNMGGRGQAGPGGMGGPQQGGGSYAGGSAGGPRPLEEIRTRPPPSMDRRDMDRRDRHEDYMPKRPRRY</sequence>
<feature type="domain" description="RRM" evidence="5">
    <location>
        <begin position="145"/>
        <end position="217"/>
    </location>
</feature>
<feature type="region of interest" description="Disordered" evidence="4">
    <location>
        <begin position="545"/>
        <end position="642"/>
    </location>
</feature>
<keyword evidence="2 3" id="KW-0694">RNA-binding</keyword>
<dbReference type="Pfam" id="PF08075">
    <property type="entry name" value="NOPS"/>
    <property type="match status" value="1"/>
</dbReference>
<dbReference type="GeneID" id="110977607"/>
<dbReference type="FunFam" id="3.30.70.330:FF:000043">
    <property type="entry name" value="paraspeckle component 1 isoform X1"/>
    <property type="match status" value="1"/>
</dbReference>
<dbReference type="FunFam" id="3.30.70.330:FF:000513">
    <property type="entry name" value="Splicing factor, proline-and glutamine-rich"/>
    <property type="match status" value="1"/>
</dbReference>
<name>A0A8B7Y309_ACAPL</name>
<dbReference type="CDD" id="cd12333">
    <property type="entry name" value="RRM2_p54nrb_like"/>
    <property type="match status" value="1"/>
</dbReference>
<dbReference type="RefSeq" id="XP_022087564.1">
    <property type="nucleotide sequence ID" value="XM_022231872.1"/>
</dbReference>
<feature type="compositionally biased region" description="Basic and acidic residues" evidence="4">
    <location>
        <begin position="1"/>
        <end position="10"/>
    </location>
</feature>
<feature type="compositionally biased region" description="Gly residues" evidence="4">
    <location>
        <begin position="578"/>
        <end position="604"/>
    </location>
</feature>
<feature type="compositionally biased region" description="Basic and acidic residues" evidence="4">
    <location>
        <begin position="396"/>
        <end position="425"/>
    </location>
</feature>
<feature type="region of interest" description="Disordered" evidence="4">
    <location>
        <begin position="396"/>
        <end position="460"/>
    </location>
</feature>
<evidence type="ECO:0000313" key="7">
    <source>
        <dbReference type="RefSeq" id="XP_022087564.1"/>
    </source>
</evidence>
<dbReference type="GO" id="GO:0005634">
    <property type="term" value="C:nucleus"/>
    <property type="evidence" value="ECO:0007669"/>
    <property type="project" value="UniProtKB-ARBA"/>
</dbReference>
<accession>A0A8B7Y309</accession>
<proteinExistence type="predicted"/>
<dbReference type="CDD" id="cd12931">
    <property type="entry name" value="eNOPS_SF"/>
    <property type="match status" value="1"/>
</dbReference>
<dbReference type="GO" id="GO:0003723">
    <property type="term" value="F:RNA binding"/>
    <property type="evidence" value="ECO:0007669"/>
    <property type="project" value="UniProtKB-UniRule"/>
</dbReference>
<gene>
    <name evidence="7" type="primary">LOC110977607</name>
</gene>
<dbReference type="Gene3D" id="3.30.70.330">
    <property type="match status" value="2"/>
</dbReference>
<dbReference type="InterPro" id="IPR012677">
    <property type="entry name" value="Nucleotide-bd_a/b_plait_sf"/>
</dbReference>
<keyword evidence="6" id="KW-1185">Reference proteome</keyword>
<feature type="compositionally biased region" description="Basic and acidic residues" evidence="4">
    <location>
        <begin position="608"/>
        <end position="636"/>
    </location>
</feature>
<dbReference type="PANTHER" id="PTHR23189">
    <property type="entry name" value="RNA RECOGNITION MOTIF-CONTAINING"/>
    <property type="match status" value="1"/>
</dbReference>
<evidence type="ECO:0000256" key="1">
    <source>
        <dbReference type="ARBA" id="ARBA00022737"/>
    </source>
</evidence>
<dbReference type="Proteomes" id="UP000694845">
    <property type="component" value="Unplaced"/>
</dbReference>
<evidence type="ECO:0000256" key="4">
    <source>
        <dbReference type="SAM" id="MobiDB-lite"/>
    </source>
</evidence>
<feature type="region of interest" description="Disordered" evidence="4">
    <location>
        <begin position="1"/>
        <end position="140"/>
    </location>
</feature>
<dbReference type="InterPro" id="IPR012975">
    <property type="entry name" value="NOPS"/>
</dbReference>
<evidence type="ECO:0000256" key="2">
    <source>
        <dbReference type="ARBA" id="ARBA00022884"/>
    </source>
</evidence>
<dbReference type="Pfam" id="PF00076">
    <property type="entry name" value="RRM_1"/>
    <property type="match status" value="2"/>
</dbReference>
<evidence type="ECO:0000256" key="3">
    <source>
        <dbReference type="PROSITE-ProRule" id="PRU00176"/>
    </source>
</evidence>
<dbReference type="KEGG" id="aplc:110977607"/>
<dbReference type="SUPFAM" id="SSF54928">
    <property type="entry name" value="RNA-binding domain, RBD"/>
    <property type="match status" value="1"/>
</dbReference>
<feature type="compositionally biased region" description="Low complexity" evidence="4">
    <location>
        <begin position="426"/>
        <end position="449"/>
    </location>
</feature>
<keyword evidence="1" id="KW-0677">Repeat</keyword>
<feature type="compositionally biased region" description="Basic and acidic residues" evidence="4">
    <location>
        <begin position="307"/>
        <end position="325"/>
    </location>
</feature>
<feature type="compositionally biased region" description="Polar residues" evidence="4">
    <location>
        <begin position="35"/>
        <end position="53"/>
    </location>
</feature>
<feature type="domain" description="RRM" evidence="5">
    <location>
        <begin position="219"/>
        <end position="300"/>
    </location>
</feature>
<organism evidence="6 7">
    <name type="scientific">Acanthaster planci</name>
    <name type="common">Crown-of-thorns starfish</name>
    <dbReference type="NCBI Taxonomy" id="133434"/>
    <lineage>
        <taxon>Eukaryota</taxon>
        <taxon>Metazoa</taxon>
        <taxon>Echinodermata</taxon>
        <taxon>Eleutherozoa</taxon>
        <taxon>Asterozoa</taxon>
        <taxon>Asteroidea</taxon>
        <taxon>Valvatacea</taxon>
        <taxon>Valvatida</taxon>
        <taxon>Acanthasteridae</taxon>
        <taxon>Acanthaster</taxon>
    </lineage>
</organism>
<feature type="compositionally biased region" description="Basic and acidic residues" evidence="4">
    <location>
        <begin position="69"/>
        <end position="91"/>
    </location>
</feature>
<dbReference type="InterPro" id="IPR035979">
    <property type="entry name" value="RBD_domain_sf"/>
</dbReference>
<evidence type="ECO:0000313" key="6">
    <source>
        <dbReference type="Proteomes" id="UP000694845"/>
    </source>
</evidence>
<protein>
    <submittedName>
        <fullName evidence="7">Non-POU domain-containing octamer-binding protein-like isoform X1</fullName>
    </submittedName>
</protein>
<dbReference type="SMART" id="SM00360">
    <property type="entry name" value="RRM"/>
    <property type="match status" value="2"/>
</dbReference>
<reference evidence="7" key="1">
    <citation type="submission" date="2025-08" db="UniProtKB">
        <authorList>
            <consortium name="RefSeq"/>
        </authorList>
    </citation>
    <scope>IDENTIFICATION</scope>
</reference>
<evidence type="ECO:0000259" key="5">
    <source>
        <dbReference type="PROSITE" id="PS50102"/>
    </source>
</evidence>